<comment type="caution">
    <text evidence="2">The sequence shown here is derived from an EMBL/GenBank/DDBJ whole genome shotgun (WGS) entry which is preliminary data.</text>
</comment>
<accession>A0AB36ZZC5</accession>
<protein>
    <recommendedName>
        <fullName evidence="4">Secreted protein</fullName>
    </recommendedName>
</protein>
<evidence type="ECO:0000256" key="1">
    <source>
        <dbReference type="SAM" id="Phobius"/>
    </source>
</evidence>
<feature type="transmembrane region" description="Helical" evidence="1">
    <location>
        <begin position="7"/>
        <end position="26"/>
    </location>
</feature>
<keyword evidence="1" id="KW-0812">Transmembrane</keyword>
<sequence length="141" mass="17122">MFWFKHLLIVFFHMFHSISIHHMFWFKYDLNFEGSNAIEFQYIICFGSSPILPTTFKTSVISIHHMFWFKSLSFARSYTISKISIHHMFWFKKTFFSSSLTCIYISIHHMFWFKINFSSALLRTLNFNTSYVLVQDRNTRI</sequence>
<evidence type="ECO:0000313" key="2">
    <source>
        <dbReference type="EMBL" id="PPK62442.1"/>
    </source>
</evidence>
<feature type="transmembrane region" description="Helical" evidence="1">
    <location>
        <begin position="95"/>
        <end position="113"/>
    </location>
</feature>
<proteinExistence type="predicted"/>
<evidence type="ECO:0000313" key="3">
    <source>
        <dbReference type="Proteomes" id="UP000239861"/>
    </source>
</evidence>
<dbReference type="Proteomes" id="UP000239861">
    <property type="component" value="Unassembled WGS sequence"/>
</dbReference>
<name>A0AB36ZZC5_9BACT</name>
<organism evidence="2 3">
    <name type="scientific">Malaciobacter marinus</name>
    <dbReference type="NCBI Taxonomy" id="505249"/>
    <lineage>
        <taxon>Bacteria</taxon>
        <taxon>Pseudomonadati</taxon>
        <taxon>Campylobacterota</taxon>
        <taxon>Epsilonproteobacteria</taxon>
        <taxon>Campylobacterales</taxon>
        <taxon>Arcobacteraceae</taxon>
        <taxon>Malaciobacter</taxon>
    </lineage>
</organism>
<dbReference type="EMBL" id="PTIW01000003">
    <property type="protein sequence ID" value="PPK62442.1"/>
    <property type="molecule type" value="Genomic_DNA"/>
</dbReference>
<evidence type="ECO:0008006" key="4">
    <source>
        <dbReference type="Google" id="ProtNLM"/>
    </source>
</evidence>
<keyword evidence="1" id="KW-1133">Transmembrane helix</keyword>
<dbReference type="AlphaFoldDB" id="A0AB36ZZC5"/>
<reference evidence="2 3" key="1">
    <citation type="submission" date="2018-02" db="EMBL/GenBank/DDBJ databases">
        <title>Subsurface microbial communities from deep shales in Ohio and West Virginia, USA.</title>
        <authorList>
            <person name="Wrighton K."/>
        </authorList>
    </citation>
    <scope>NUCLEOTIDE SEQUENCE [LARGE SCALE GENOMIC DNA]</scope>
    <source>
        <strain evidence="2 3">MARC-MIP3H16</strain>
    </source>
</reference>
<keyword evidence="1" id="KW-0472">Membrane</keyword>
<gene>
    <name evidence="2" type="ORF">B0F89_10334</name>
</gene>